<dbReference type="Pfam" id="PF02390">
    <property type="entry name" value="Methyltransf_4"/>
    <property type="match status" value="1"/>
</dbReference>
<keyword evidence="6" id="KW-0819">tRNA processing</keyword>
<dbReference type="InterPro" id="IPR011990">
    <property type="entry name" value="TPR-like_helical_dom_sf"/>
</dbReference>
<dbReference type="EC" id="2.1.1.33" evidence="2"/>
<evidence type="ECO:0000256" key="7">
    <source>
        <dbReference type="SAM" id="MobiDB-lite"/>
    </source>
</evidence>
<reference evidence="8 9" key="1">
    <citation type="journal article" date="2020" name="G3 (Bethesda)">
        <title>Improved Reference Genome for Cyclotella cryptica CCMP332, a Model for Cell Wall Morphogenesis, Salinity Adaptation, and Lipid Production in Diatoms (Bacillariophyta).</title>
        <authorList>
            <person name="Roberts W.R."/>
            <person name="Downey K.M."/>
            <person name="Ruck E.C."/>
            <person name="Traller J.C."/>
            <person name="Alverson A.J."/>
        </authorList>
    </citation>
    <scope>NUCLEOTIDE SEQUENCE [LARGE SCALE GENOMIC DNA]</scope>
    <source>
        <strain evidence="8 9">CCMP332</strain>
    </source>
</reference>
<feature type="region of interest" description="Disordered" evidence="7">
    <location>
        <begin position="1"/>
        <end position="25"/>
    </location>
</feature>
<dbReference type="GO" id="GO:0008176">
    <property type="term" value="F:tRNA (guanine(46)-N7)-methyltransferase activity"/>
    <property type="evidence" value="ECO:0007669"/>
    <property type="project" value="UniProtKB-EC"/>
</dbReference>
<dbReference type="Pfam" id="PF01535">
    <property type="entry name" value="PPR"/>
    <property type="match status" value="2"/>
</dbReference>
<organism evidence="8 9">
    <name type="scientific">Cyclotella cryptica</name>
    <dbReference type="NCBI Taxonomy" id="29204"/>
    <lineage>
        <taxon>Eukaryota</taxon>
        <taxon>Sar</taxon>
        <taxon>Stramenopiles</taxon>
        <taxon>Ochrophyta</taxon>
        <taxon>Bacillariophyta</taxon>
        <taxon>Coscinodiscophyceae</taxon>
        <taxon>Thalassiosirophycidae</taxon>
        <taxon>Stephanodiscales</taxon>
        <taxon>Stephanodiscaceae</taxon>
        <taxon>Cyclotella</taxon>
    </lineage>
</organism>
<evidence type="ECO:0000313" key="8">
    <source>
        <dbReference type="EMBL" id="KAL3797540.1"/>
    </source>
</evidence>
<name>A0ABD3QAZ5_9STRA</name>
<accession>A0ABD3QAZ5</accession>
<dbReference type="InterPro" id="IPR003358">
    <property type="entry name" value="tRNA_(Gua-N-7)_MeTrfase_Trmb"/>
</dbReference>
<evidence type="ECO:0000256" key="6">
    <source>
        <dbReference type="ARBA" id="ARBA00022694"/>
    </source>
</evidence>
<keyword evidence="3" id="KW-0489">Methyltransferase</keyword>
<dbReference type="Gene3D" id="3.40.50.150">
    <property type="entry name" value="Vaccinia Virus protein VP39"/>
    <property type="match status" value="1"/>
</dbReference>
<sequence>MSPGFSNVDRKSNRHQPYRNNKTEAAHLGALDLSSKLRHLSNQKRLRECLALYESPQYDHLRDTHHGSVVIDCCARCGDMGKAEKVVNVMLGRSETTTKANILSEAYIWENYDQIPYQKMPIQAWTALLKGYVHAGMMAKADSLFSALCRDGTVTGEDANGSSSKKRKRVEAKAETRANVRTLNTLLRGCLWSATSISFEKGSSLKQTKDSKKTERFLRDGLVGGLVTAERAWEEFNSNLGDTKNTIGCDSSSYEYFITLLCQSFRCEKAEHLLGHMKKQLNIPIRMSSIDPALVESMAVSLVALARAYALLGKISDCQRCTKEALSMMNSLNSYHADNKSHEDKNKSKVATGGKQAWKSNTNIDGSSYARREQSNVLFRSHRISELKSEAMSLSSYSKHHFDGDYMELTRIMLTRLLYFSGGGTTGLCTISDINASSEASAVDNYEEKSSDARLLILQWYNSLWFSFGLKELIDSLYRHKILNVEIRPNTQSHALTPEMCDRLRTSLLGEDYHVIEPNGFIDFKRVFSSLNSSSTGSLISQSTSSNDAPLHIELGSGSGDWATCQAELNPSDNYVTVELRADRVAQTFAKMVLGKSSAVNNTTDFKGAGKTGALANLCCVGSECGSFLREKICPGTVRTIFVNHPEPPTQTSTSDDEQAHMLNADTITAAAKCLEPAGIGRMVIVTDNLIYARLIARTLSKTLDRGKLSVVKPNEVCDLRKVESVSVAKNASFVHIYEGKPSASIGHYIPCNSTSVGGTSYFDRLWRTGAGKHADMKKRFIIVVRTVGGQHSTATTSTPTQRLEKSSSVTAGKKGSKKRSAEKQQQRNERRLLKKQQKQQQQKQK</sequence>
<feature type="compositionally biased region" description="Basic and acidic residues" evidence="7">
    <location>
        <begin position="337"/>
        <end position="347"/>
    </location>
</feature>
<dbReference type="EMBL" id="JABMIG020000054">
    <property type="protein sequence ID" value="KAL3797540.1"/>
    <property type="molecule type" value="Genomic_DNA"/>
</dbReference>
<protein>
    <recommendedName>
        <fullName evidence="2">tRNA (guanine(46)-N(7))-methyltransferase</fullName>
        <ecNumber evidence="2">2.1.1.33</ecNumber>
    </recommendedName>
</protein>
<comment type="caution">
    <text evidence="8">The sequence shown here is derived from an EMBL/GenBank/DDBJ whole genome shotgun (WGS) entry which is preliminary data.</text>
</comment>
<dbReference type="AlphaFoldDB" id="A0ABD3QAZ5"/>
<keyword evidence="9" id="KW-1185">Reference proteome</keyword>
<comment type="catalytic activity">
    <reaction evidence="1">
        <text>guanosine(46) in tRNA + S-adenosyl-L-methionine = N(7)-methylguanosine(46) in tRNA + S-adenosyl-L-homocysteine</text>
        <dbReference type="Rhea" id="RHEA:42708"/>
        <dbReference type="Rhea" id="RHEA-COMP:10188"/>
        <dbReference type="Rhea" id="RHEA-COMP:10189"/>
        <dbReference type="ChEBI" id="CHEBI:57856"/>
        <dbReference type="ChEBI" id="CHEBI:59789"/>
        <dbReference type="ChEBI" id="CHEBI:74269"/>
        <dbReference type="ChEBI" id="CHEBI:74480"/>
        <dbReference type="EC" id="2.1.1.33"/>
    </reaction>
</comment>
<dbReference type="NCBIfam" id="TIGR00756">
    <property type="entry name" value="PPR"/>
    <property type="match status" value="1"/>
</dbReference>
<evidence type="ECO:0000313" key="9">
    <source>
        <dbReference type="Proteomes" id="UP001516023"/>
    </source>
</evidence>
<dbReference type="InterPro" id="IPR002885">
    <property type="entry name" value="PPR_rpt"/>
</dbReference>
<evidence type="ECO:0000256" key="3">
    <source>
        <dbReference type="ARBA" id="ARBA00022603"/>
    </source>
</evidence>
<dbReference type="PANTHER" id="PTHR23417">
    <property type="entry name" value="3-DEOXY-D-MANNO-OCTULOSONIC-ACID TRANSFERASE/TRNA GUANINE-N 7 - -METHYLTRANSFERASE"/>
    <property type="match status" value="1"/>
</dbReference>
<evidence type="ECO:0000256" key="1">
    <source>
        <dbReference type="ARBA" id="ARBA00000142"/>
    </source>
</evidence>
<dbReference type="InterPro" id="IPR029063">
    <property type="entry name" value="SAM-dependent_MTases_sf"/>
</dbReference>
<gene>
    <name evidence="8" type="ORF">HJC23_009904</name>
</gene>
<evidence type="ECO:0000256" key="2">
    <source>
        <dbReference type="ARBA" id="ARBA00011977"/>
    </source>
</evidence>
<dbReference type="PANTHER" id="PTHR23417:SF14">
    <property type="entry name" value="PENTACOTRIPEPTIDE-REPEAT REGION OF PRORP DOMAIN-CONTAINING PROTEIN"/>
    <property type="match status" value="1"/>
</dbReference>
<proteinExistence type="predicted"/>
<feature type="region of interest" description="Disordered" evidence="7">
    <location>
        <begin position="792"/>
        <end position="846"/>
    </location>
</feature>
<feature type="region of interest" description="Disordered" evidence="7">
    <location>
        <begin position="337"/>
        <end position="365"/>
    </location>
</feature>
<keyword evidence="4" id="KW-0808">Transferase</keyword>
<dbReference type="Proteomes" id="UP001516023">
    <property type="component" value="Unassembled WGS sequence"/>
</dbReference>
<keyword evidence="5" id="KW-0949">S-adenosyl-L-methionine</keyword>
<dbReference type="Gene3D" id="1.25.40.10">
    <property type="entry name" value="Tetratricopeptide repeat domain"/>
    <property type="match status" value="1"/>
</dbReference>
<feature type="compositionally biased region" description="Polar residues" evidence="7">
    <location>
        <begin position="792"/>
        <end position="811"/>
    </location>
</feature>
<evidence type="ECO:0000256" key="5">
    <source>
        <dbReference type="ARBA" id="ARBA00022691"/>
    </source>
</evidence>
<evidence type="ECO:0000256" key="4">
    <source>
        <dbReference type="ARBA" id="ARBA00022679"/>
    </source>
</evidence>
<dbReference type="PROSITE" id="PS51625">
    <property type="entry name" value="SAM_MT_TRMB"/>
    <property type="match status" value="1"/>
</dbReference>
<feature type="compositionally biased region" description="Basic and acidic residues" evidence="7">
    <location>
        <begin position="820"/>
        <end position="832"/>
    </location>
</feature>